<reference evidence="2" key="2">
    <citation type="submission" date="2021-06" db="EMBL/GenBank/DDBJ databases">
        <authorList>
            <consortium name="NCBI Pathogen Detection Project"/>
        </authorList>
    </citation>
    <scope>NUCLEOTIDE SEQUENCE</scope>
    <source>
        <strain evidence="2">HN1000</strain>
    </source>
</reference>
<protein>
    <submittedName>
        <fullName evidence="2">DUF4116 domain-containing protein</fullName>
    </submittedName>
</protein>
<accession>A0AAN6A7W8</accession>
<feature type="domain" description="DUF4116" evidence="1">
    <location>
        <begin position="89"/>
        <end position="129"/>
    </location>
</feature>
<dbReference type="Pfam" id="PF13475">
    <property type="entry name" value="DUF4116"/>
    <property type="match status" value="1"/>
</dbReference>
<evidence type="ECO:0000313" key="3">
    <source>
        <dbReference type="Proteomes" id="UP000878956"/>
    </source>
</evidence>
<dbReference type="RefSeq" id="WP_009899168.1">
    <property type="nucleotide sequence ID" value="NZ_FUQT01000003.1"/>
</dbReference>
<gene>
    <name evidence="2" type="ORF">KRM00_003931</name>
</gene>
<dbReference type="Proteomes" id="UP000878956">
    <property type="component" value="Unassembled WGS sequence"/>
</dbReference>
<comment type="caution">
    <text evidence="2">The sequence shown here is derived from an EMBL/GenBank/DDBJ whole genome shotgun (WGS) entry which is preliminary data.</text>
</comment>
<evidence type="ECO:0000313" key="2">
    <source>
        <dbReference type="EMBL" id="HBH1544382.1"/>
    </source>
</evidence>
<dbReference type="AlphaFoldDB" id="A0AAN6A7W8"/>
<evidence type="ECO:0000259" key="1">
    <source>
        <dbReference type="Pfam" id="PF13475"/>
    </source>
</evidence>
<name>A0AAN6A7W8_CLODI</name>
<sequence length="229" mass="27341">MEQYEIDLGRVKNYPYCLKKIKKQTYEMCMVAVEKWGLAIQFVAWDDLNLPKEKLNKLCLKAVKKDGYALKYLKWDELNNKLSKNQIEKICIEAVKQNPWILRYVNEQTEEICIEAVRKAGYALEYVKEQTDKICREALKQDEFAIKFIDKKEKYLKEFNIKYLEPQGDISEVIAINKNGQWLFAIDCEIDMIRKDFIDYIHDVAKELNLEENIDTYNQVYFDFLEQLN</sequence>
<reference evidence="2" key="1">
    <citation type="journal article" date="2018" name="Genome Biol.">
        <title>SKESA: strategic k-mer extension for scrupulous assemblies.</title>
        <authorList>
            <person name="Souvorov A."/>
            <person name="Agarwala R."/>
            <person name="Lipman D.J."/>
        </authorList>
    </citation>
    <scope>NUCLEOTIDE SEQUENCE</scope>
    <source>
        <strain evidence="2">HN1000</strain>
    </source>
</reference>
<dbReference type="EMBL" id="DAEPXK010000077">
    <property type="protein sequence ID" value="HBH1544382.1"/>
    <property type="molecule type" value="Genomic_DNA"/>
</dbReference>
<organism evidence="2 3">
    <name type="scientific">Clostridioides difficile</name>
    <name type="common">Peptoclostridium difficile</name>
    <dbReference type="NCBI Taxonomy" id="1496"/>
    <lineage>
        <taxon>Bacteria</taxon>
        <taxon>Bacillati</taxon>
        <taxon>Bacillota</taxon>
        <taxon>Clostridia</taxon>
        <taxon>Peptostreptococcales</taxon>
        <taxon>Peptostreptococcaceae</taxon>
        <taxon>Clostridioides</taxon>
    </lineage>
</organism>
<proteinExistence type="predicted"/>
<dbReference type="InterPro" id="IPR025197">
    <property type="entry name" value="DUF4116"/>
</dbReference>